<dbReference type="PANTHER" id="PTHR43084">
    <property type="entry name" value="PERSULFIDE DIOXYGENASE ETHE1"/>
    <property type="match status" value="1"/>
</dbReference>
<proteinExistence type="predicted"/>
<dbReference type="KEGG" id="halg:HUG10_07800"/>
<dbReference type="SUPFAM" id="SSF52821">
    <property type="entry name" value="Rhodanese/Cell cycle control phosphatase"/>
    <property type="match status" value="1"/>
</dbReference>
<organism evidence="4 5">
    <name type="scientific">Halorarum halophilum</name>
    <dbReference type="NCBI Taxonomy" id="2743090"/>
    <lineage>
        <taxon>Archaea</taxon>
        <taxon>Methanobacteriati</taxon>
        <taxon>Methanobacteriota</taxon>
        <taxon>Stenosarchaea group</taxon>
        <taxon>Halobacteria</taxon>
        <taxon>Halobacteriales</taxon>
        <taxon>Haloferacaceae</taxon>
        <taxon>Halorarum</taxon>
    </lineage>
</organism>
<keyword evidence="4" id="KW-0378">Hydrolase</keyword>
<dbReference type="SMART" id="SM00849">
    <property type="entry name" value="Lactamase_B"/>
    <property type="match status" value="1"/>
</dbReference>
<protein>
    <submittedName>
        <fullName evidence="4">MBL fold metallo-hydrolase</fullName>
    </submittedName>
</protein>
<dbReference type="EMBL" id="CP058529">
    <property type="protein sequence ID" value="QLG27459.1"/>
    <property type="molecule type" value="Genomic_DNA"/>
</dbReference>
<gene>
    <name evidence="4" type="ORF">HUG10_07800</name>
</gene>
<evidence type="ECO:0000259" key="3">
    <source>
        <dbReference type="PROSITE" id="PS50206"/>
    </source>
</evidence>
<dbReference type="InterPro" id="IPR001279">
    <property type="entry name" value="Metallo-B-lactamas"/>
</dbReference>
<evidence type="ECO:0000313" key="5">
    <source>
        <dbReference type="Proteomes" id="UP000509750"/>
    </source>
</evidence>
<dbReference type="CDD" id="cd07724">
    <property type="entry name" value="POD-like_MBL-fold"/>
    <property type="match status" value="1"/>
</dbReference>
<dbReference type="InterPro" id="IPR036873">
    <property type="entry name" value="Rhodanese-like_dom_sf"/>
</dbReference>
<dbReference type="PANTHER" id="PTHR43084:SF1">
    <property type="entry name" value="PERSULFIDE DIOXYGENASE ETHE1, MITOCHONDRIAL"/>
    <property type="match status" value="1"/>
</dbReference>
<feature type="region of interest" description="Disordered" evidence="2">
    <location>
        <begin position="328"/>
        <end position="347"/>
    </location>
</feature>
<dbReference type="GO" id="GO:0006749">
    <property type="term" value="P:glutathione metabolic process"/>
    <property type="evidence" value="ECO:0007669"/>
    <property type="project" value="InterPro"/>
</dbReference>
<evidence type="ECO:0000256" key="1">
    <source>
        <dbReference type="ARBA" id="ARBA00022723"/>
    </source>
</evidence>
<dbReference type="InterPro" id="IPR036866">
    <property type="entry name" value="RibonucZ/Hydroxyglut_hydro"/>
</dbReference>
<dbReference type="GO" id="GO:0050313">
    <property type="term" value="F:sulfur dioxygenase activity"/>
    <property type="evidence" value="ECO:0007669"/>
    <property type="project" value="InterPro"/>
</dbReference>
<dbReference type="Pfam" id="PF00581">
    <property type="entry name" value="Rhodanese"/>
    <property type="match status" value="1"/>
</dbReference>
<evidence type="ECO:0000256" key="2">
    <source>
        <dbReference type="SAM" id="MobiDB-lite"/>
    </source>
</evidence>
<dbReference type="SMART" id="SM00450">
    <property type="entry name" value="RHOD"/>
    <property type="match status" value="1"/>
</dbReference>
<dbReference type="GO" id="GO:0046872">
    <property type="term" value="F:metal ion binding"/>
    <property type="evidence" value="ECO:0007669"/>
    <property type="project" value="UniProtKB-KW"/>
</dbReference>
<dbReference type="RefSeq" id="WP_179169034.1">
    <property type="nucleotide sequence ID" value="NZ_CP058529.1"/>
</dbReference>
<dbReference type="Pfam" id="PF00753">
    <property type="entry name" value="Lactamase_B"/>
    <property type="match status" value="1"/>
</dbReference>
<keyword evidence="5" id="KW-1185">Reference proteome</keyword>
<accession>A0A7D5K7F0</accession>
<dbReference type="GO" id="GO:0070813">
    <property type="term" value="P:hydrogen sulfide metabolic process"/>
    <property type="evidence" value="ECO:0007669"/>
    <property type="project" value="TreeGrafter"/>
</dbReference>
<sequence>MTSDHEIHPQALARRLRAGDSVSVLDVRDRDEYETWHVEGRNVTDAQVPHAKFIAANARGDPAELVSDELDERIVVVCPQGKASAEVAEMLRESGVDAVNLAGGMNAWARTYLAVELDAGDASVVQYQRSSSGCLAYLIVSDGEAAVLDPLRAFAERYEDDVAQRGVELLYAIDTHVHADHVSGLRAIGNRAADRAAGEVADESPVEVVLPAGAEDRGLAFDATLVDDGEEVRVGDVALEAIHAPGHTSELTAFRLRSRDDPDVLFTADALFLRSVGRPDLESGDDAAREYADRAYDTLHDRLLALPDDTLVAPGHFADHADARAGTGASAADASGRGGDEESTDGNLSHEAYAAPLADLRTLDVLELDREAFVERVATDLPPRPSNYERIVATNLGREEMDDEDAFEAELGPNNCAVSAD</sequence>
<dbReference type="InterPro" id="IPR044528">
    <property type="entry name" value="POD-like_MBL-fold"/>
</dbReference>
<dbReference type="InterPro" id="IPR001763">
    <property type="entry name" value="Rhodanese-like_dom"/>
</dbReference>
<dbReference type="GO" id="GO:0016787">
    <property type="term" value="F:hydrolase activity"/>
    <property type="evidence" value="ECO:0007669"/>
    <property type="project" value="UniProtKB-KW"/>
</dbReference>
<dbReference type="InterPro" id="IPR051682">
    <property type="entry name" value="Mito_Persulfide_Diox"/>
</dbReference>
<dbReference type="Proteomes" id="UP000509750">
    <property type="component" value="Chromosome"/>
</dbReference>
<keyword evidence="1" id="KW-0479">Metal-binding</keyword>
<name>A0A7D5K7F0_9EURY</name>
<evidence type="ECO:0000313" key="4">
    <source>
        <dbReference type="EMBL" id="QLG27459.1"/>
    </source>
</evidence>
<dbReference type="SUPFAM" id="SSF56281">
    <property type="entry name" value="Metallo-hydrolase/oxidoreductase"/>
    <property type="match status" value="1"/>
</dbReference>
<dbReference type="GeneID" id="56028727"/>
<dbReference type="Gene3D" id="3.60.15.10">
    <property type="entry name" value="Ribonuclease Z/Hydroxyacylglutathione hydrolase-like"/>
    <property type="match status" value="1"/>
</dbReference>
<feature type="domain" description="Rhodanese" evidence="3">
    <location>
        <begin position="18"/>
        <end position="117"/>
    </location>
</feature>
<dbReference type="PROSITE" id="PS50206">
    <property type="entry name" value="RHODANESE_3"/>
    <property type="match status" value="1"/>
</dbReference>
<reference evidence="4 5" key="1">
    <citation type="submission" date="2020-07" db="EMBL/GenBank/DDBJ databases">
        <title>Gai3-2, isolated from salt lake.</title>
        <authorList>
            <person name="Cui H."/>
            <person name="Shi X."/>
        </authorList>
    </citation>
    <scope>NUCLEOTIDE SEQUENCE [LARGE SCALE GENOMIC DNA]</scope>
    <source>
        <strain evidence="4 5">Gai3-2</strain>
    </source>
</reference>
<dbReference type="AlphaFoldDB" id="A0A7D5K7F0"/>
<dbReference type="Gene3D" id="3.40.250.10">
    <property type="entry name" value="Rhodanese-like domain"/>
    <property type="match status" value="1"/>
</dbReference>